<proteinExistence type="predicted"/>
<dbReference type="RefSeq" id="WP_265442322.1">
    <property type="nucleotide sequence ID" value="NZ_JAPFCC010000001.1"/>
</dbReference>
<dbReference type="EMBL" id="JAPFCC010000001">
    <property type="protein sequence ID" value="MCW7551109.1"/>
    <property type="molecule type" value="Genomic_DNA"/>
</dbReference>
<accession>A0ABT3MP04</accession>
<reference evidence="1 2" key="1">
    <citation type="submission" date="2022-10" db="EMBL/GenBank/DDBJ databases">
        <title>High-quality genome sequences of two octocoral-associated bacteria, Endozoicomonas euniceicola EF212 and Endozoicomonas gorgoniicola PS125.</title>
        <authorList>
            <person name="Chiou Y.-J."/>
            <person name="Chen Y.-H."/>
        </authorList>
    </citation>
    <scope>NUCLEOTIDE SEQUENCE [LARGE SCALE GENOMIC DNA]</scope>
    <source>
        <strain evidence="1 2">PS125</strain>
    </source>
</reference>
<sequence>MTAAFYQREILEQSLLEILHQLDACPEPEVREVAGEITEIINAAQDQDCQDHTSEVIDQIKTRLLFMALKQELASETTPTSALRFFCKLKLFFNESVLYKVLATTNDSRGLPLIASRESTEIRGYVKNHLARAVCQFPATHILQRYSSLGRPAAEVMENIENVFRHGINNQADFAQYLTDLFLADRQFMELLQQLDGDLSIRCAKSQSNAELLMEVYDPLTATSGVSEQELLEGAGNVAQTREQWIREDLQQFIDEQIREHWAVITIETSL</sequence>
<comment type="caution">
    <text evidence="1">The sequence shown here is derived from an EMBL/GenBank/DDBJ whole genome shotgun (WGS) entry which is preliminary data.</text>
</comment>
<dbReference type="Proteomes" id="UP001209854">
    <property type="component" value="Unassembled WGS sequence"/>
</dbReference>
<protein>
    <submittedName>
        <fullName evidence="1">Uncharacterized protein</fullName>
    </submittedName>
</protein>
<evidence type="ECO:0000313" key="1">
    <source>
        <dbReference type="EMBL" id="MCW7551109.1"/>
    </source>
</evidence>
<organism evidence="1 2">
    <name type="scientific">Endozoicomonas gorgoniicola</name>
    <dbReference type="NCBI Taxonomy" id="1234144"/>
    <lineage>
        <taxon>Bacteria</taxon>
        <taxon>Pseudomonadati</taxon>
        <taxon>Pseudomonadota</taxon>
        <taxon>Gammaproteobacteria</taxon>
        <taxon>Oceanospirillales</taxon>
        <taxon>Endozoicomonadaceae</taxon>
        <taxon>Endozoicomonas</taxon>
    </lineage>
</organism>
<name>A0ABT3MP04_9GAMM</name>
<evidence type="ECO:0000313" key="2">
    <source>
        <dbReference type="Proteomes" id="UP001209854"/>
    </source>
</evidence>
<gene>
    <name evidence="1" type="ORF">NX722_00230</name>
</gene>
<keyword evidence="2" id="KW-1185">Reference proteome</keyword>